<dbReference type="EMBL" id="JAERQM010000002">
    <property type="protein sequence ID" value="MBU8543532.1"/>
    <property type="molecule type" value="Genomic_DNA"/>
</dbReference>
<dbReference type="PANTHER" id="PTHR43039">
    <property type="entry name" value="ESTERASE-RELATED"/>
    <property type="match status" value="1"/>
</dbReference>
<proteinExistence type="inferred from homology"/>
<comment type="caution">
    <text evidence="3">The sequence shown here is derived from an EMBL/GenBank/DDBJ whole genome shotgun (WGS) entry which is preliminary data.</text>
</comment>
<keyword evidence="4" id="KW-1185">Reference proteome</keyword>
<dbReference type="InterPro" id="IPR000073">
    <property type="entry name" value="AB_hydrolase_1"/>
</dbReference>
<evidence type="ECO:0000313" key="4">
    <source>
        <dbReference type="Proteomes" id="UP000689967"/>
    </source>
</evidence>
<feature type="domain" description="AB hydrolase-1" evidence="2">
    <location>
        <begin position="22"/>
        <end position="259"/>
    </location>
</feature>
<sequence>MQPDPALALHNVRRLGQGPLRILLAHGYGCDQSIWRLVAPLLARDFEVVLFDHVGAGSATALYDPHRHAGLQGYAEDVLAICRALGPEPLVFVGHSVSASIGVLAAAMAPECFARLVLLTPSPRYINDGDYIGGFTAEDIESLLALLEADQEGWAAAMAPTVMGNPDRPALAEELEARFCRLDPAVALSFARVTFTADNRADLARVRTRTLVLQCEDDSLAPAGVGSFVRDRLPNGSLQTLAVAGHCPHLSAPVETAAAIRAFLADHVQSDRR</sequence>
<organism evidence="3 4">
    <name type="scientific">Falsiroseomonas oleicola</name>
    <dbReference type="NCBI Taxonomy" id="2801474"/>
    <lineage>
        <taxon>Bacteria</taxon>
        <taxon>Pseudomonadati</taxon>
        <taxon>Pseudomonadota</taxon>
        <taxon>Alphaproteobacteria</taxon>
        <taxon>Acetobacterales</taxon>
        <taxon>Roseomonadaceae</taxon>
        <taxon>Falsiroseomonas</taxon>
    </lineage>
</organism>
<dbReference type="Pfam" id="PF12697">
    <property type="entry name" value="Abhydrolase_6"/>
    <property type="match status" value="1"/>
</dbReference>
<dbReference type="Proteomes" id="UP000689967">
    <property type="component" value="Unassembled WGS sequence"/>
</dbReference>
<evidence type="ECO:0000259" key="2">
    <source>
        <dbReference type="Pfam" id="PF12697"/>
    </source>
</evidence>
<protein>
    <submittedName>
        <fullName evidence="3">Alpha/beta hydrolase</fullName>
    </submittedName>
</protein>
<accession>A0ABS6H4C9</accession>
<keyword evidence="3" id="KW-0378">Hydrolase</keyword>
<evidence type="ECO:0000313" key="3">
    <source>
        <dbReference type="EMBL" id="MBU8543532.1"/>
    </source>
</evidence>
<dbReference type="GO" id="GO:0016787">
    <property type="term" value="F:hydrolase activity"/>
    <property type="evidence" value="ECO:0007669"/>
    <property type="project" value="UniProtKB-KW"/>
</dbReference>
<name>A0ABS6H4C9_9PROT</name>
<gene>
    <name evidence="3" type="ORF">JJQ90_07435</name>
</gene>
<comment type="similarity">
    <text evidence="1">Belongs to the AB hydrolase superfamily.</text>
</comment>
<reference evidence="3 4" key="1">
    <citation type="submission" date="2021-01" db="EMBL/GenBank/DDBJ databases">
        <title>Roseomonas sp. nov, a bacterium isolated from an oil production mixture in Yumen Oilfield.</title>
        <authorList>
            <person name="Wu D."/>
        </authorList>
    </citation>
    <scope>NUCLEOTIDE SEQUENCE [LARGE SCALE GENOMIC DNA]</scope>
    <source>
        <strain evidence="3 4">ROY-5-3</strain>
    </source>
</reference>
<evidence type="ECO:0000256" key="1">
    <source>
        <dbReference type="ARBA" id="ARBA00008645"/>
    </source>
</evidence>
<dbReference type="RefSeq" id="WP_216874009.1">
    <property type="nucleotide sequence ID" value="NZ_JAERQM010000002.1"/>
</dbReference>